<dbReference type="GO" id="GO:0005886">
    <property type="term" value="C:plasma membrane"/>
    <property type="evidence" value="ECO:0007669"/>
    <property type="project" value="UniProtKB-SubCell"/>
</dbReference>
<evidence type="ECO:0000256" key="5">
    <source>
        <dbReference type="ARBA" id="ARBA00023136"/>
    </source>
</evidence>
<name>W1XH89_9ZZZZ</name>
<comment type="caution">
    <text evidence="7">The sequence shown here is derived from an EMBL/GenBank/DDBJ whole genome shotgun (WGS) entry which is preliminary data.</text>
</comment>
<dbReference type="PANTHER" id="PTHR30606">
    <property type="entry name" value="LIPID A BIOSYNTHESIS LAUROYL ACYLTRANSFERASE"/>
    <property type="match status" value="1"/>
</dbReference>
<comment type="subcellular location">
    <subcellularLocation>
        <location evidence="1">Cell inner membrane</location>
    </subcellularLocation>
</comment>
<sequence length="103" mass="11380">NREYLDDALENGRGAILAAVHSGNWELLGGVLASEGYPLISVAMKQNGDADKFINEYRRIMHQHVTYKTGVREMINELKKGAFLGLIMDQDPGDDGVLVPFFG</sequence>
<dbReference type="GO" id="GO:0008610">
    <property type="term" value="P:lipid biosynthetic process"/>
    <property type="evidence" value="ECO:0007669"/>
    <property type="project" value="UniProtKB-ARBA"/>
</dbReference>
<evidence type="ECO:0000256" key="1">
    <source>
        <dbReference type="ARBA" id="ARBA00004533"/>
    </source>
</evidence>
<dbReference type="AlphaFoldDB" id="W1XH89"/>
<organism evidence="7">
    <name type="scientific">human gut metagenome</name>
    <dbReference type="NCBI Taxonomy" id="408170"/>
    <lineage>
        <taxon>unclassified sequences</taxon>
        <taxon>metagenomes</taxon>
        <taxon>organismal metagenomes</taxon>
    </lineage>
</organism>
<feature type="non-terminal residue" evidence="7">
    <location>
        <position position="103"/>
    </location>
</feature>
<keyword evidence="2" id="KW-1003">Cell membrane</keyword>
<keyword evidence="6 7" id="KW-0012">Acyltransferase</keyword>
<dbReference type="Pfam" id="PF03279">
    <property type="entry name" value="Lip_A_acyltrans"/>
    <property type="match status" value="1"/>
</dbReference>
<dbReference type="EMBL" id="AZMM01015823">
    <property type="protein sequence ID" value="ETJ29652.1"/>
    <property type="molecule type" value="Genomic_DNA"/>
</dbReference>
<dbReference type="GO" id="GO:1901137">
    <property type="term" value="P:carbohydrate derivative biosynthetic process"/>
    <property type="evidence" value="ECO:0007669"/>
    <property type="project" value="UniProtKB-ARBA"/>
</dbReference>
<protein>
    <submittedName>
        <fullName evidence="7">Lipid A biosynthesis acyltransferase</fullName>
    </submittedName>
</protein>
<dbReference type="InterPro" id="IPR004960">
    <property type="entry name" value="LipA_acyltrans"/>
</dbReference>
<dbReference type="PANTHER" id="PTHR30606:SF10">
    <property type="entry name" value="PHOSPHATIDYLINOSITOL MANNOSIDE ACYLTRANSFERASE"/>
    <property type="match status" value="1"/>
</dbReference>
<reference evidence="7" key="1">
    <citation type="submission" date="2013-12" db="EMBL/GenBank/DDBJ databases">
        <title>A Varibaculum cambriense genome reconstructed from a premature infant gut community with otherwise low bacterial novelty that shifts toward anaerobic metabolism during the third week of life.</title>
        <authorList>
            <person name="Brown C.T."/>
            <person name="Sharon I."/>
            <person name="Thomas B.C."/>
            <person name="Castelle C.J."/>
            <person name="Morowitz M.J."/>
            <person name="Banfield J.F."/>
        </authorList>
    </citation>
    <scope>NUCLEOTIDE SEQUENCE</scope>
</reference>
<keyword evidence="3" id="KW-0997">Cell inner membrane</keyword>
<keyword evidence="5" id="KW-0472">Membrane</keyword>
<gene>
    <name evidence="7" type="ORF">Q604_UNBC15823G0001</name>
</gene>
<evidence type="ECO:0000256" key="3">
    <source>
        <dbReference type="ARBA" id="ARBA00022519"/>
    </source>
</evidence>
<evidence type="ECO:0000256" key="6">
    <source>
        <dbReference type="ARBA" id="ARBA00023315"/>
    </source>
</evidence>
<dbReference type="CDD" id="cd07984">
    <property type="entry name" value="LPLAT_LABLAT-like"/>
    <property type="match status" value="1"/>
</dbReference>
<keyword evidence="4 7" id="KW-0808">Transferase</keyword>
<proteinExistence type="predicted"/>
<accession>W1XH89</accession>
<evidence type="ECO:0000256" key="4">
    <source>
        <dbReference type="ARBA" id="ARBA00022679"/>
    </source>
</evidence>
<feature type="non-terminal residue" evidence="7">
    <location>
        <position position="1"/>
    </location>
</feature>
<evidence type="ECO:0000256" key="2">
    <source>
        <dbReference type="ARBA" id="ARBA00022475"/>
    </source>
</evidence>
<dbReference type="GO" id="GO:0016746">
    <property type="term" value="F:acyltransferase activity"/>
    <property type="evidence" value="ECO:0007669"/>
    <property type="project" value="UniProtKB-KW"/>
</dbReference>
<evidence type="ECO:0000313" key="7">
    <source>
        <dbReference type="EMBL" id="ETJ29652.1"/>
    </source>
</evidence>